<accession>F2DCH9</accession>
<evidence type="ECO:0000256" key="1">
    <source>
        <dbReference type="SAM" id="MobiDB-lite"/>
    </source>
</evidence>
<keyword evidence="2" id="KW-0812">Transmembrane</keyword>
<dbReference type="RefSeq" id="XP_044983622.1">
    <property type="nucleotide sequence ID" value="XM_045127687.1"/>
</dbReference>
<name>F2DCH9_HORVV</name>
<reference evidence="3" key="1">
    <citation type="journal article" date="2011" name="Plant Physiol.">
        <title>Comprehensive sequence analysis of 24,783 barley full-length cDNAs derived from 12 clone libraries.</title>
        <authorList>
            <person name="Matsumoto T."/>
            <person name="Tanaka T."/>
            <person name="Sakai H."/>
            <person name="Amano N."/>
            <person name="Kanamori H."/>
            <person name="Kurita K."/>
            <person name="Kikuta A."/>
            <person name="Kamiya K."/>
            <person name="Yamamoto M."/>
            <person name="Ikawa H."/>
            <person name="Fujii N."/>
            <person name="Hori K."/>
            <person name="Itoh T."/>
            <person name="Sato K."/>
        </authorList>
    </citation>
    <scope>NUCLEOTIDE SEQUENCE</scope>
    <source>
        <tissue evidence="3">Leaf</tissue>
        <tissue evidence="4">Shoot and root</tissue>
    </source>
</reference>
<dbReference type="Gramene" id="HORVU.MOREX.r2.1HG0072780.1">
    <property type="protein sequence ID" value="HORVU.MOREX.r2.1HG0072780.1"/>
    <property type="gene ID" value="HORVU.MOREX.r2.1HG0072780"/>
</dbReference>
<sequence length="203" mass="21445">MGAGQDPEAGAGDGGEKRLAHSSSSGPLPPSEPPHLRGQDPAQYQYGTFHPPAPHPDVRPHPPVGFPRPGPPVGFPQPAPPPGFSAGGYHQQQQPYAPADPYYSQGYQTGPGTGYGPVVQGRPVEGRPMRMRPLPCCGLGMGWLLFIAGFFLAAIPWYIGAFILICVRVHDHREKPGYVACTVAAVVAAIVIPLGVTKGTDTW</sequence>
<protein>
    <submittedName>
        <fullName evidence="3">Predicted protein</fullName>
    </submittedName>
</protein>
<dbReference type="OrthoDB" id="1304551at2759"/>
<dbReference type="InterPro" id="IPR044804">
    <property type="entry name" value="Ribosomal_eL20z-like"/>
</dbReference>
<proteinExistence type="evidence at transcript level"/>
<dbReference type="GeneID" id="123450430"/>
<dbReference type="PANTHER" id="PTHR46631">
    <property type="entry name" value="60S RIBOSOMAL PROTEIN L18A-LIKE"/>
    <property type="match status" value="1"/>
</dbReference>
<dbReference type="KEGG" id="hvg:123450430"/>
<keyword evidence="2" id="KW-1133">Transmembrane helix</keyword>
<dbReference type="EMBL" id="AK370153">
    <property type="protein sequence ID" value="BAK01354.1"/>
    <property type="molecule type" value="mRNA"/>
</dbReference>
<feature type="region of interest" description="Disordered" evidence="1">
    <location>
        <begin position="1"/>
        <end position="92"/>
    </location>
</feature>
<evidence type="ECO:0000313" key="4">
    <source>
        <dbReference type="EMBL" id="BAK01354.1"/>
    </source>
</evidence>
<dbReference type="PANTHER" id="PTHR46631:SF27">
    <property type="entry name" value="OS05G0564800 PROTEIN"/>
    <property type="match status" value="1"/>
</dbReference>
<dbReference type="EMBL" id="AK361596">
    <property type="protein sequence ID" value="BAJ92800.1"/>
    <property type="molecule type" value="mRNA"/>
</dbReference>
<organism evidence="3">
    <name type="scientific">Hordeum vulgare subsp. vulgare</name>
    <name type="common">Domesticated barley</name>
    <dbReference type="NCBI Taxonomy" id="112509"/>
    <lineage>
        <taxon>Eukaryota</taxon>
        <taxon>Viridiplantae</taxon>
        <taxon>Streptophyta</taxon>
        <taxon>Embryophyta</taxon>
        <taxon>Tracheophyta</taxon>
        <taxon>Spermatophyta</taxon>
        <taxon>Magnoliopsida</taxon>
        <taxon>Liliopsida</taxon>
        <taxon>Poales</taxon>
        <taxon>Poaceae</taxon>
        <taxon>BOP clade</taxon>
        <taxon>Pooideae</taxon>
        <taxon>Triticodae</taxon>
        <taxon>Triticeae</taxon>
        <taxon>Hordeinae</taxon>
        <taxon>Hordeum</taxon>
    </lineage>
</organism>
<feature type="compositionally biased region" description="Pro residues" evidence="1">
    <location>
        <begin position="51"/>
        <end position="83"/>
    </location>
</feature>
<evidence type="ECO:0000313" key="3">
    <source>
        <dbReference type="EMBL" id="BAJ92800.1"/>
    </source>
</evidence>
<evidence type="ECO:0000256" key="2">
    <source>
        <dbReference type="SAM" id="Phobius"/>
    </source>
</evidence>
<feature type="transmembrane region" description="Helical" evidence="2">
    <location>
        <begin position="177"/>
        <end position="196"/>
    </location>
</feature>
<dbReference type="AlphaFoldDB" id="F2DCH9"/>
<feature type="transmembrane region" description="Helical" evidence="2">
    <location>
        <begin position="141"/>
        <end position="165"/>
    </location>
</feature>
<keyword evidence="2" id="KW-0472">Membrane</keyword>